<dbReference type="Pfam" id="PF05977">
    <property type="entry name" value="MFS_3"/>
    <property type="match status" value="1"/>
</dbReference>
<sequence>MAKYFFPSSFLLFLGNWIGQITLNWYVFSLYHNAIYLGLINFFRLIPILILSLWAGNLADKYNKATLIKITISLSFILTSLLCILNISLDKLPIIIFLIYSLGRGILSAIETPIRQSALPNLSSKLSTTQAVSYHSFIINICRSIGPAIASFIVATYNSQVSFVIQAICYLLAALVCLPISFKDDDQIPTSKTLSLKVVTDYFKENLVGARIFITSLLIMATGFSFSTLLPVLTDKNFPNQAAIFGTAMTCSAIGGIISTVVLPSILNKLSIVQVYYGSSILFGIALLGTMISNTYTLFISIFLIGLFSQWARTTNRIYFQERVSTENRGKIISVIMMDRGMIPLGSMLMSFIANYFGIIQTFMIMGLSTLSIALIFSLINNRKKLEDLIYD</sequence>
<dbReference type="EMBL" id="LUGM01000002">
    <property type="protein sequence ID" value="KYH13210.1"/>
    <property type="molecule type" value="Genomic_DNA"/>
</dbReference>
<name>A0A151A228_9STAP</name>
<dbReference type="GO" id="GO:0005886">
    <property type="term" value="C:plasma membrane"/>
    <property type="evidence" value="ECO:0007669"/>
    <property type="project" value="UniProtKB-SubCell"/>
</dbReference>
<feature type="transmembrane region" description="Helical" evidence="7">
    <location>
        <begin position="275"/>
        <end position="292"/>
    </location>
</feature>
<keyword evidence="4 7" id="KW-0812">Transmembrane</keyword>
<accession>A0A151A228</accession>
<dbReference type="RefSeq" id="WP_061853461.1">
    <property type="nucleotide sequence ID" value="NZ_LUGM01000002.1"/>
</dbReference>
<feature type="transmembrane region" description="Helical" evidence="7">
    <location>
        <begin position="212"/>
        <end position="230"/>
    </location>
</feature>
<organism evidence="9 10">
    <name type="scientific">Staphylococcus kloosii</name>
    <dbReference type="NCBI Taxonomy" id="29384"/>
    <lineage>
        <taxon>Bacteria</taxon>
        <taxon>Bacillati</taxon>
        <taxon>Bacillota</taxon>
        <taxon>Bacilli</taxon>
        <taxon>Bacillales</taxon>
        <taxon>Staphylococcaceae</taxon>
        <taxon>Staphylococcus</taxon>
    </lineage>
</organism>
<feature type="transmembrane region" description="Helical" evidence="7">
    <location>
        <begin position="163"/>
        <end position="182"/>
    </location>
</feature>
<evidence type="ECO:0000256" key="6">
    <source>
        <dbReference type="ARBA" id="ARBA00023136"/>
    </source>
</evidence>
<comment type="caution">
    <text evidence="9">The sequence shown here is derived from an EMBL/GenBank/DDBJ whole genome shotgun (WGS) entry which is preliminary data.</text>
</comment>
<evidence type="ECO:0000259" key="8">
    <source>
        <dbReference type="PROSITE" id="PS50850"/>
    </source>
</evidence>
<dbReference type="AlphaFoldDB" id="A0A151A228"/>
<evidence type="ECO:0000256" key="7">
    <source>
        <dbReference type="SAM" id="Phobius"/>
    </source>
</evidence>
<proteinExistence type="predicted"/>
<dbReference type="SUPFAM" id="SSF103473">
    <property type="entry name" value="MFS general substrate transporter"/>
    <property type="match status" value="1"/>
</dbReference>
<evidence type="ECO:0000256" key="2">
    <source>
        <dbReference type="ARBA" id="ARBA00022448"/>
    </source>
</evidence>
<feature type="transmembrane region" description="Helical" evidence="7">
    <location>
        <begin position="9"/>
        <end position="28"/>
    </location>
</feature>
<feature type="transmembrane region" description="Helical" evidence="7">
    <location>
        <begin position="359"/>
        <end position="380"/>
    </location>
</feature>
<reference evidence="9 10" key="1">
    <citation type="submission" date="2016-02" db="EMBL/GenBank/DDBJ databases">
        <title>Draft genome sequence of hydrocarbon degrading Staphylococcus saprophyticus Strain CNV2, isolated from crude-oil contaminated soil from Noonmati Oil Refinery, Guwahati, Assam, India.</title>
        <authorList>
            <person name="Mukherjee A."/>
            <person name="Chettri B."/>
            <person name="Langpoklakpam J."/>
            <person name="Singh A.K."/>
            <person name="Chattopadhyay D.J."/>
        </authorList>
    </citation>
    <scope>NUCLEOTIDE SEQUENCE [LARGE SCALE GENOMIC DNA]</scope>
    <source>
        <strain evidence="9 10">CNV2</strain>
    </source>
</reference>
<evidence type="ECO:0000256" key="5">
    <source>
        <dbReference type="ARBA" id="ARBA00022989"/>
    </source>
</evidence>
<dbReference type="Gene3D" id="1.20.1250.20">
    <property type="entry name" value="MFS general substrate transporter like domains"/>
    <property type="match status" value="1"/>
</dbReference>
<evidence type="ECO:0000313" key="9">
    <source>
        <dbReference type="EMBL" id="KYH13210.1"/>
    </source>
</evidence>
<dbReference type="PANTHER" id="PTHR23513:SF11">
    <property type="entry name" value="STAPHYLOFERRIN A TRANSPORTER"/>
    <property type="match status" value="1"/>
</dbReference>
<keyword evidence="6 7" id="KW-0472">Membrane</keyword>
<feature type="domain" description="Major facilitator superfamily (MFS) profile" evidence="8">
    <location>
        <begin position="1"/>
        <end position="385"/>
    </location>
</feature>
<feature type="transmembrane region" description="Helical" evidence="7">
    <location>
        <begin position="242"/>
        <end position="263"/>
    </location>
</feature>
<dbReference type="InterPro" id="IPR036259">
    <property type="entry name" value="MFS_trans_sf"/>
</dbReference>
<evidence type="ECO:0000256" key="3">
    <source>
        <dbReference type="ARBA" id="ARBA00022475"/>
    </source>
</evidence>
<comment type="subcellular location">
    <subcellularLocation>
        <location evidence="1">Cell membrane</location>
        <topology evidence="1">Multi-pass membrane protein</topology>
    </subcellularLocation>
</comment>
<feature type="transmembrane region" description="Helical" evidence="7">
    <location>
        <begin position="67"/>
        <end position="87"/>
    </location>
</feature>
<dbReference type="InterPro" id="IPR020846">
    <property type="entry name" value="MFS_dom"/>
</dbReference>
<feature type="transmembrane region" description="Helical" evidence="7">
    <location>
        <begin position="131"/>
        <end position="157"/>
    </location>
</feature>
<keyword evidence="2" id="KW-0813">Transport</keyword>
<dbReference type="InterPro" id="IPR010290">
    <property type="entry name" value="TM_effector"/>
</dbReference>
<dbReference type="GO" id="GO:0022857">
    <property type="term" value="F:transmembrane transporter activity"/>
    <property type="evidence" value="ECO:0007669"/>
    <property type="project" value="InterPro"/>
</dbReference>
<keyword evidence="3" id="KW-1003">Cell membrane</keyword>
<gene>
    <name evidence="9" type="ORF">A0131_00080</name>
</gene>
<feature type="transmembrane region" description="Helical" evidence="7">
    <location>
        <begin position="332"/>
        <end position="353"/>
    </location>
</feature>
<evidence type="ECO:0000256" key="1">
    <source>
        <dbReference type="ARBA" id="ARBA00004651"/>
    </source>
</evidence>
<dbReference type="CDD" id="cd06173">
    <property type="entry name" value="MFS_MefA_like"/>
    <property type="match status" value="1"/>
</dbReference>
<feature type="transmembrane region" description="Helical" evidence="7">
    <location>
        <begin position="93"/>
        <end position="110"/>
    </location>
</feature>
<feature type="transmembrane region" description="Helical" evidence="7">
    <location>
        <begin position="34"/>
        <end position="55"/>
    </location>
</feature>
<dbReference type="PANTHER" id="PTHR23513">
    <property type="entry name" value="INTEGRAL MEMBRANE EFFLUX PROTEIN-RELATED"/>
    <property type="match status" value="1"/>
</dbReference>
<dbReference type="PROSITE" id="PS50850">
    <property type="entry name" value="MFS"/>
    <property type="match status" value="1"/>
</dbReference>
<evidence type="ECO:0000313" key="10">
    <source>
        <dbReference type="Proteomes" id="UP000075418"/>
    </source>
</evidence>
<keyword evidence="5 7" id="KW-1133">Transmembrane helix</keyword>
<protein>
    <submittedName>
        <fullName evidence="9">Multidrug MFS transporter</fullName>
    </submittedName>
</protein>
<evidence type="ECO:0000256" key="4">
    <source>
        <dbReference type="ARBA" id="ARBA00022692"/>
    </source>
</evidence>
<dbReference type="Proteomes" id="UP000075418">
    <property type="component" value="Unassembled WGS sequence"/>
</dbReference>